<dbReference type="SUPFAM" id="SSF82185">
    <property type="entry name" value="Histone H3 K4-specific methyltransferase SET7/9 N-terminal domain"/>
    <property type="match status" value="1"/>
</dbReference>
<dbReference type="EMBL" id="JAUSWA010000050">
    <property type="protein sequence ID" value="MDQ0497026.1"/>
    <property type="molecule type" value="Genomic_DNA"/>
</dbReference>
<dbReference type="Pfam" id="PF07661">
    <property type="entry name" value="MORN_2"/>
    <property type="match status" value="1"/>
</dbReference>
<comment type="caution">
    <text evidence="1">The sequence shown here is derived from an EMBL/GenBank/DDBJ whole genome shotgun (WGS) entry which is preliminary data.</text>
</comment>
<accession>A0ABU0L6V6</accession>
<dbReference type="InterPro" id="IPR011652">
    <property type="entry name" value="MORN_2"/>
</dbReference>
<gene>
    <name evidence="1" type="ORF">QOZ95_005226</name>
</gene>
<evidence type="ECO:0000313" key="2">
    <source>
        <dbReference type="Proteomes" id="UP001242811"/>
    </source>
</evidence>
<organism evidence="1 2">
    <name type="scientific">Paenibacillus brasilensis</name>
    <dbReference type="NCBI Taxonomy" id="128574"/>
    <lineage>
        <taxon>Bacteria</taxon>
        <taxon>Bacillati</taxon>
        <taxon>Bacillota</taxon>
        <taxon>Bacilli</taxon>
        <taxon>Bacillales</taxon>
        <taxon>Paenibacillaceae</taxon>
        <taxon>Paenibacillus</taxon>
    </lineage>
</organism>
<proteinExistence type="predicted"/>
<evidence type="ECO:0000313" key="1">
    <source>
        <dbReference type="EMBL" id="MDQ0497026.1"/>
    </source>
</evidence>
<sequence>MELLNILSMEEVLQEGIEFTDDVCFSGKNGQEVFDKPIEDGGNPISGLVFERYKNGNLAYYSYYENGIAEGEYVKFYENGKLESFQNMNKGVLLGRSTSWFENGAIKSIAECKYGFKLTYKEWDINGELITEKLEPSEFEKSMINKYDTWAKENGE</sequence>
<dbReference type="Proteomes" id="UP001242811">
    <property type="component" value="Unassembled WGS sequence"/>
</dbReference>
<keyword evidence="2" id="KW-1185">Reference proteome</keyword>
<protein>
    <submittedName>
        <fullName evidence="1">Antitoxin component YwqK of YwqJK toxin-antitoxin module</fullName>
    </submittedName>
</protein>
<dbReference type="Gene3D" id="3.90.930.1">
    <property type="match status" value="1"/>
</dbReference>
<reference evidence="1 2" key="1">
    <citation type="submission" date="2023-07" db="EMBL/GenBank/DDBJ databases">
        <title>Genomic Encyclopedia of Type Strains, Phase IV (KMG-IV): sequencing the most valuable type-strain genomes for metagenomic binning, comparative biology and taxonomic classification.</title>
        <authorList>
            <person name="Goeker M."/>
        </authorList>
    </citation>
    <scope>NUCLEOTIDE SEQUENCE [LARGE SCALE GENOMIC DNA]</scope>
    <source>
        <strain evidence="1 2">DSM 14914</strain>
    </source>
</reference>
<dbReference type="RefSeq" id="WP_152380547.1">
    <property type="nucleotide sequence ID" value="NZ_CP045298.1"/>
</dbReference>
<name>A0ABU0L6V6_9BACL</name>